<feature type="region of interest" description="Disordered" evidence="1">
    <location>
        <begin position="44"/>
        <end position="68"/>
    </location>
</feature>
<proteinExistence type="predicted"/>
<protein>
    <submittedName>
        <fullName evidence="2">Uncharacterized protein</fullName>
    </submittedName>
</protein>
<dbReference type="EMBL" id="JBCGBO010000003">
    <property type="protein sequence ID" value="KAK9214983.1"/>
    <property type="molecule type" value="Genomic_DNA"/>
</dbReference>
<comment type="caution">
    <text evidence="2">The sequence shown here is derived from an EMBL/GenBank/DDBJ whole genome shotgun (WGS) entry which is preliminary data.</text>
</comment>
<sequence length="68" mass="7433">MSPSCTPSSIKILEYIKVMKGFAGAQENLRVVDRQESIEEGCEEAKGAANRPPIEKKRPLAHLSGFGM</sequence>
<organism evidence="2 3">
    <name type="scientific">Citrus x changshan-huyou</name>
    <dbReference type="NCBI Taxonomy" id="2935761"/>
    <lineage>
        <taxon>Eukaryota</taxon>
        <taxon>Viridiplantae</taxon>
        <taxon>Streptophyta</taxon>
        <taxon>Embryophyta</taxon>
        <taxon>Tracheophyta</taxon>
        <taxon>Spermatophyta</taxon>
        <taxon>Magnoliopsida</taxon>
        <taxon>eudicotyledons</taxon>
        <taxon>Gunneridae</taxon>
        <taxon>Pentapetalae</taxon>
        <taxon>rosids</taxon>
        <taxon>malvids</taxon>
        <taxon>Sapindales</taxon>
        <taxon>Rutaceae</taxon>
        <taxon>Aurantioideae</taxon>
        <taxon>Citrus</taxon>
    </lineage>
</organism>
<accession>A0AAP0MK66</accession>
<keyword evidence="3" id="KW-1185">Reference proteome</keyword>
<gene>
    <name evidence="2" type="ORF">WN944_006986</name>
</gene>
<name>A0AAP0MK66_9ROSI</name>
<evidence type="ECO:0000313" key="2">
    <source>
        <dbReference type="EMBL" id="KAK9214983.1"/>
    </source>
</evidence>
<dbReference type="AlphaFoldDB" id="A0AAP0MK66"/>
<reference evidence="2 3" key="1">
    <citation type="submission" date="2024-05" db="EMBL/GenBank/DDBJ databases">
        <title>Haplotype-resolved chromosome-level genome assembly of Huyou (Citrus changshanensis).</title>
        <authorList>
            <person name="Miao C."/>
            <person name="Chen W."/>
            <person name="Wu Y."/>
            <person name="Wang L."/>
            <person name="Zhao S."/>
            <person name="Grierson D."/>
            <person name="Xu C."/>
            <person name="Chen K."/>
        </authorList>
    </citation>
    <scope>NUCLEOTIDE SEQUENCE [LARGE SCALE GENOMIC DNA]</scope>
    <source>
        <strain evidence="2">01-14</strain>
        <tissue evidence="2">Leaf</tissue>
    </source>
</reference>
<dbReference type="Proteomes" id="UP001428341">
    <property type="component" value="Unassembled WGS sequence"/>
</dbReference>
<evidence type="ECO:0000313" key="3">
    <source>
        <dbReference type="Proteomes" id="UP001428341"/>
    </source>
</evidence>
<evidence type="ECO:0000256" key="1">
    <source>
        <dbReference type="SAM" id="MobiDB-lite"/>
    </source>
</evidence>